<proteinExistence type="predicted"/>
<dbReference type="PANTHER" id="PTHR40635">
    <property type="match status" value="1"/>
</dbReference>
<feature type="region of interest" description="Disordered" evidence="1">
    <location>
        <begin position="57"/>
        <end position="129"/>
    </location>
</feature>
<feature type="compositionally biased region" description="Polar residues" evidence="1">
    <location>
        <begin position="13"/>
        <end position="27"/>
    </location>
</feature>
<name>A0ABR3S4I6_9PLEO</name>
<evidence type="ECO:0000256" key="1">
    <source>
        <dbReference type="SAM" id="MobiDB-lite"/>
    </source>
</evidence>
<protein>
    <submittedName>
        <fullName evidence="2">Uncharacterized protein</fullName>
    </submittedName>
</protein>
<feature type="region of interest" description="Disordered" evidence="1">
    <location>
        <begin position="153"/>
        <end position="190"/>
    </location>
</feature>
<sequence length="190" mass="20811">MTKQKIFRDKPRIQSNSGKLTNWLTTGTSDQPMVINEIAEDPIVIEEEDDDAVKLANIPEADPATTRSKRTKRNRSVVDDVTRGNASESDDMDLFVPETTSKQSKTNAMLAEPKEVEGEDGSQDDKKKLGLNTSYEGFSIYGRILCLVVKRRGGRTSTGGAGAPVSSQKMLEKWVSTQAAGQVDDEEDNG</sequence>
<evidence type="ECO:0000313" key="2">
    <source>
        <dbReference type="EMBL" id="KAL1611368.1"/>
    </source>
</evidence>
<dbReference type="EMBL" id="JAKIXB020000001">
    <property type="protein sequence ID" value="KAL1611368.1"/>
    <property type="molecule type" value="Genomic_DNA"/>
</dbReference>
<comment type="caution">
    <text evidence="2">The sequence shown here is derived from an EMBL/GenBank/DDBJ whole genome shotgun (WGS) entry which is preliminary data.</text>
</comment>
<keyword evidence="3" id="KW-1185">Reference proteome</keyword>
<feature type="region of interest" description="Disordered" evidence="1">
    <location>
        <begin position="1"/>
        <end position="27"/>
    </location>
</feature>
<dbReference type="PANTHER" id="PTHR40635:SF1">
    <property type="match status" value="1"/>
</dbReference>
<reference evidence="2 3" key="1">
    <citation type="submission" date="2024-02" db="EMBL/GenBank/DDBJ databases">
        <title>De novo assembly and annotation of 12 fungi associated with fruit tree decline syndrome in Ontario, Canada.</title>
        <authorList>
            <person name="Sulman M."/>
            <person name="Ellouze W."/>
            <person name="Ilyukhin E."/>
        </authorList>
    </citation>
    <scope>NUCLEOTIDE SEQUENCE [LARGE SCALE GENOMIC DNA]</scope>
    <source>
        <strain evidence="2 3">M97-236</strain>
    </source>
</reference>
<feature type="compositionally biased region" description="Polar residues" evidence="1">
    <location>
        <begin position="165"/>
        <end position="180"/>
    </location>
</feature>
<feature type="compositionally biased region" description="Basic and acidic residues" evidence="1">
    <location>
        <begin position="1"/>
        <end position="12"/>
    </location>
</feature>
<dbReference type="Proteomes" id="UP001521222">
    <property type="component" value="Unassembled WGS sequence"/>
</dbReference>
<feature type="compositionally biased region" description="Polar residues" evidence="1">
    <location>
        <begin position="98"/>
        <end position="107"/>
    </location>
</feature>
<organism evidence="2 3">
    <name type="scientific">Nothophoma quercina</name>
    <dbReference type="NCBI Taxonomy" id="749835"/>
    <lineage>
        <taxon>Eukaryota</taxon>
        <taxon>Fungi</taxon>
        <taxon>Dikarya</taxon>
        <taxon>Ascomycota</taxon>
        <taxon>Pezizomycotina</taxon>
        <taxon>Dothideomycetes</taxon>
        <taxon>Pleosporomycetidae</taxon>
        <taxon>Pleosporales</taxon>
        <taxon>Pleosporineae</taxon>
        <taxon>Didymellaceae</taxon>
        <taxon>Nothophoma</taxon>
    </lineage>
</organism>
<accession>A0ABR3S4I6</accession>
<evidence type="ECO:0000313" key="3">
    <source>
        <dbReference type="Proteomes" id="UP001521222"/>
    </source>
</evidence>
<gene>
    <name evidence="2" type="ORF">SLS59_000087</name>
</gene>